<dbReference type="AlphaFoldDB" id="A0A1F7VFF4"/>
<evidence type="ECO:0000313" key="3">
    <source>
        <dbReference type="EMBL" id="OGL89282.1"/>
    </source>
</evidence>
<proteinExistence type="predicted"/>
<feature type="transmembrane region" description="Helical" evidence="2">
    <location>
        <begin position="312"/>
        <end position="330"/>
    </location>
</feature>
<protein>
    <submittedName>
        <fullName evidence="3">Uncharacterized protein</fullName>
    </submittedName>
</protein>
<sequence>MLPLLGALLGSSSPRAETAEDDKAPSVSKETDAMPPVAEFLRESFRFVIDHPIGVKVNFYEPDGTPRFNDPKVWLEPFTLQVGFPVAKRLFDVSIPYTFSEDFVSTEPTSDRDIAEFQREVLSTLRNAWLSEVATVPKGFFSEEDIRFFDEDGNERNHWSRVTEVGTPDRIINEPLAIARVASIRITGSASPEHGLGDESTGDFLNGQLAKRRGEDAQDILLHYLPYVGMEKLPVGFVVPEYTSDDVSELLRVAHEVGVSLDLSTRDQLLAVIGLYNHDRIAQEPLKATMERIVGAKRSVHLEITFENGQRGIWQIPFPALILLGLYASYRVVGYARRRREEAQHEA</sequence>
<keyword evidence="2" id="KW-1133">Transmembrane helix</keyword>
<evidence type="ECO:0000256" key="2">
    <source>
        <dbReference type="SAM" id="Phobius"/>
    </source>
</evidence>
<keyword evidence="2" id="KW-0812">Transmembrane</keyword>
<dbReference type="EMBL" id="MGET01000045">
    <property type="protein sequence ID" value="OGL89282.1"/>
    <property type="molecule type" value="Genomic_DNA"/>
</dbReference>
<evidence type="ECO:0000256" key="1">
    <source>
        <dbReference type="SAM" id="MobiDB-lite"/>
    </source>
</evidence>
<organism evidence="3 4">
    <name type="scientific">Candidatus Uhrbacteria bacterium RIFCSPLOWO2_02_FULL_53_10</name>
    <dbReference type="NCBI Taxonomy" id="1802411"/>
    <lineage>
        <taxon>Bacteria</taxon>
        <taxon>Candidatus Uhriibacteriota</taxon>
    </lineage>
</organism>
<name>A0A1F7VFF4_9BACT</name>
<evidence type="ECO:0000313" key="4">
    <source>
        <dbReference type="Proteomes" id="UP000177574"/>
    </source>
</evidence>
<dbReference type="Proteomes" id="UP000177574">
    <property type="component" value="Unassembled WGS sequence"/>
</dbReference>
<keyword evidence="2" id="KW-0472">Membrane</keyword>
<feature type="region of interest" description="Disordered" evidence="1">
    <location>
        <begin position="9"/>
        <end position="32"/>
    </location>
</feature>
<comment type="caution">
    <text evidence="3">The sequence shown here is derived from an EMBL/GenBank/DDBJ whole genome shotgun (WGS) entry which is preliminary data.</text>
</comment>
<reference evidence="3 4" key="1">
    <citation type="journal article" date="2016" name="Nat. Commun.">
        <title>Thousands of microbial genomes shed light on interconnected biogeochemical processes in an aquifer system.</title>
        <authorList>
            <person name="Anantharaman K."/>
            <person name="Brown C.T."/>
            <person name="Hug L.A."/>
            <person name="Sharon I."/>
            <person name="Castelle C.J."/>
            <person name="Probst A.J."/>
            <person name="Thomas B.C."/>
            <person name="Singh A."/>
            <person name="Wilkins M.J."/>
            <person name="Karaoz U."/>
            <person name="Brodie E.L."/>
            <person name="Williams K.H."/>
            <person name="Hubbard S.S."/>
            <person name="Banfield J.F."/>
        </authorList>
    </citation>
    <scope>NUCLEOTIDE SEQUENCE [LARGE SCALE GENOMIC DNA]</scope>
</reference>
<feature type="compositionally biased region" description="Basic and acidic residues" evidence="1">
    <location>
        <begin position="17"/>
        <end position="32"/>
    </location>
</feature>
<accession>A0A1F7VFF4</accession>
<gene>
    <name evidence="3" type="ORF">A3I45_00750</name>
</gene>